<evidence type="ECO:0000256" key="2">
    <source>
        <dbReference type="ARBA" id="ARBA00007886"/>
    </source>
</evidence>
<keyword evidence="6" id="KW-0564">Palmitate</keyword>
<dbReference type="KEGG" id="tfr:BR63_09390"/>
<dbReference type="PROSITE" id="PS51257">
    <property type="entry name" value="PROKAR_LIPOPROTEIN"/>
    <property type="match status" value="1"/>
</dbReference>
<evidence type="ECO:0000313" key="10">
    <source>
        <dbReference type="EMBL" id="QNB46505.1"/>
    </source>
</evidence>
<accession>A0A7G6E351</accession>
<keyword evidence="7" id="KW-0449">Lipoprotein</keyword>
<evidence type="ECO:0000256" key="7">
    <source>
        <dbReference type="ARBA" id="ARBA00023288"/>
    </source>
</evidence>
<evidence type="ECO:0000256" key="4">
    <source>
        <dbReference type="ARBA" id="ARBA00022729"/>
    </source>
</evidence>
<evidence type="ECO:0000256" key="5">
    <source>
        <dbReference type="ARBA" id="ARBA00023136"/>
    </source>
</evidence>
<dbReference type="GO" id="GO:0009847">
    <property type="term" value="P:spore germination"/>
    <property type="evidence" value="ECO:0007669"/>
    <property type="project" value="InterPro"/>
</dbReference>
<evidence type="ECO:0000256" key="3">
    <source>
        <dbReference type="ARBA" id="ARBA00022544"/>
    </source>
</evidence>
<comment type="similarity">
    <text evidence="2">Belongs to the GerABKC lipoprotein family.</text>
</comment>
<protein>
    <submittedName>
        <fullName evidence="10">Ger(X)C family spore germination protein</fullName>
    </submittedName>
</protein>
<evidence type="ECO:0000259" key="9">
    <source>
        <dbReference type="Pfam" id="PF25198"/>
    </source>
</evidence>
<comment type="subcellular location">
    <subcellularLocation>
        <location evidence="1">Membrane</location>
        <topology evidence="1">Lipid-anchor</topology>
    </subcellularLocation>
</comment>
<dbReference type="InterPro" id="IPR008844">
    <property type="entry name" value="Spore_GerAC-like"/>
</dbReference>
<dbReference type="InterPro" id="IPR038501">
    <property type="entry name" value="Spore_GerAC_C_sf"/>
</dbReference>
<evidence type="ECO:0000256" key="6">
    <source>
        <dbReference type="ARBA" id="ARBA00023139"/>
    </source>
</evidence>
<dbReference type="PANTHER" id="PTHR35789">
    <property type="entry name" value="SPORE GERMINATION PROTEIN B3"/>
    <property type="match status" value="1"/>
</dbReference>
<evidence type="ECO:0000313" key="11">
    <source>
        <dbReference type="Proteomes" id="UP000515847"/>
    </source>
</evidence>
<dbReference type="Pfam" id="PF25198">
    <property type="entry name" value="Spore_GerAC_N"/>
    <property type="match status" value="1"/>
</dbReference>
<dbReference type="InterPro" id="IPR057336">
    <property type="entry name" value="GerAC_N"/>
</dbReference>
<dbReference type="NCBIfam" id="TIGR02887">
    <property type="entry name" value="spore_ger_x_C"/>
    <property type="match status" value="1"/>
</dbReference>
<dbReference type="InterPro" id="IPR046953">
    <property type="entry name" value="Spore_GerAC-like_C"/>
</dbReference>
<dbReference type="OrthoDB" id="9816067at2"/>
<dbReference type="RefSeq" id="WP_034422068.1">
    <property type="nucleotide sequence ID" value="NZ_CP045798.1"/>
</dbReference>
<keyword evidence="11" id="KW-1185">Reference proteome</keyword>
<gene>
    <name evidence="10" type="ORF">BR63_09390</name>
</gene>
<dbReference type="GO" id="GO:0016020">
    <property type="term" value="C:membrane"/>
    <property type="evidence" value="ECO:0007669"/>
    <property type="project" value="UniProtKB-SubCell"/>
</dbReference>
<evidence type="ECO:0000256" key="1">
    <source>
        <dbReference type="ARBA" id="ARBA00004635"/>
    </source>
</evidence>
<dbReference type="Pfam" id="PF05504">
    <property type="entry name" value="Spore_GerAC"/>
    <property type="match status" value="1"/>
</dbReference>
<dbReference type="PANTHER" id="PTHR35789:SF1">
    <property type="entry name" value="SPORE GERMINATION PROTEIN B3"/>
    <property type="match status" value="1"/>
</dbReference>
<organism evidence="10 11">
    <name type="scientific">Thermanaerosceptrum fracticalcis</name>
    <dbReference type="NCBI Taxonomy" id="1712410"/>
    <lineage>
        <taxon>Bacteria</taxon>
        <taxon>Bacillati</taxon>
        <taxon>Bacillota</taxon>
        <taxon>Clostridia</taxon>
        <taxon>Eubacteriales</taxon>
        <taxon>Peptococcaceae</taxon>
        <taxon>Thermanaerosceptrum</taxon>
    </lineage>
</organism>
<reference evidence="10 11" key="1">
    <citation type="journal article" date="2019" name="Front. Microbiol.">
        <title>Thermoanaerosceptrum fracticalcis gen. nov. sp. nov., a Novel Fumarate-Fermenting Microorganism From a Deep Fractured Carbonate Aquifer of the US Great Basin.</title>
        <authorList>
            <person name="Hamilton-Brehm S.D."/>
            <person name="Stewart L.E."/>
            <person name="Zavarin M."/>
            <person name="Caldwell M."/>
            <person name="Lawson P.A."/>
            <person name="Onstott T.C."/>
            <person name="Grzymski J."/>
            <person name="Neveux I."/>
            <person name="Lollar B.S."/>
            <person name="Russell C.E."/>
            <person name="Moser D.P."/>
        </authorList>
    </citation>
    <scope>NUCLEOTIDE SEQUENCE [LARGE SCALE GENOMIC DNA]</scope>
    <source>
        <strain evidence="10 11">DRI-13</strain>
    </source>
</reference>
<evidence type="ECO:0000259" key="8">
    <source>
        <dbReference type="Pfam" id="PF05504"/>
    </source>
</evidence>
<dbReference type="AlphaFoldDB" id="A0A7G6E351"/>
<keyword evidence="4" id="KW-0732">Signal</keyword>
<proteinExistence type="inferred from homology"/>
<keyword evidence="3" id="KW-0309">Germination</keyword>
<dbReference type="Gene3D" id="6.20.190.10">
    <property type="entry name" value="Nutrient germinant receptor protein C, domain 1"/>
    <property type="match status" value="1"/>
</dbReference>
<dbReference type="Gene3D" id="3.30.300.210">
    <property type="entry name" value="Nutrient germinant receptor protein C, domain 3"/>
    <property type="match status" value="1"/>
</dbReference>
<dbReference type="Proteomes" id="UP000515847">
    <property type="component" value="Chromosome"/>
</dbReference>
<feature type="domain" description="Spore germination GerAC-like C-terminal" evidence="8">
    <location>
        <begin position="220"/>
        <end position="384"/>
    </location>
</feature>
<sequence>MIKPGSLLSKILVLLLIILIIGGCWNRRELNTLAIVSGLALDKAEEPGKIRITAQIIKPGEMKVPQAGGGSGGGGDGQKPYWNVSATGDTIFDTIRAITHQSSRKLFFPHNEIVIFSQDVAKEGVQEYLDFLDRDPEPRRLIWILVTKGTASEILETKAELEKVPAISISHLIEARAATSEASAVKMHEFLTRLMSKTTAPVASLIEVSGQGKEKTAILTGTAVFKRDKLVGYLDKTETRGLLWVINEIKSGIIVVECPGGKGKASLEIIRARSKIIPEIKDNKIHITVKVDEEGNLGSQMCSEDLTSLSAWMNLERKQAAAIRSEVKAALKKAQELNTDIFGFGEAVHRKYPKLWKDIEDHWDDFFPDIEVTVIVNAKLRKSGITTKPAKPE</sequence>
<name>A0A7G6E351_THEFR</name>
<keyword evidence="5" id="KW-0472">Membrane</keyword>
<feature type="domain" description="Spore germination protein N-terminal" evidence="9">
    <location>
        <begin position="26"/>
        <end position="207"/>
    </location>
</feature>
<dbReference type="EMBL" id="CP045798">
    <property type="protein sequence ID" value="QNB46505.1"/>
    <property type="molecule type" value="Genomic_DNA"/>
</dbReference>